<dbReference type="InterPro" id="IPR008928">
    <property type="entry name" value="6-hairpin_glycosidase_sf"/>
</dbReference>
<accession>A0A495Y374</accession>
<dbReference type="AlphaFoldDB" id="A0A495Y374"/>
<dbReference type="Pfam" id="PF00723">
    <property type="entry name" value="Glyco_hydro_15"/>
    <property type="match status" value="1"/>
</dbReference>
<dbReference type="GO" id="GO:0004553">
    <property type="term" value="F:hydrolase activity, hydrolyzing O-glycosyl compounds"/>
    <property type="evidence" value="ECO:0007669"/>
    <property type="project" value="TreeGrafter"/>
</dbReference>
<keyword evidence="4" id="KW-1185">Reference proteome</keyword>
<evidence type="ECO:0000259" key="2">
    <source>
        <dbReference type="Pfam" id="PF19291"/>
    </source>
</evidence>
<gene>
    <name evidence="3" type="ORF">DFJ68_2966</name>
</gene>
<dbReference type="RefSeq" id="WP_245963677.1">
    <property type="nucleotide sequence ID" value="NZ_RBXT01000001.1"/>
</dbReference>
<organism evidence="3 4">
    <name type="scientific">Terracoccus luteus</name>
    <dbReference type="NCBI Taxonomy" id="53356"/>
    <lineage>
        <taxon>Bacteria</taxon>
        <taxon>Bacillati</taxon>
        <taxon>Actinomycetota</taxon>
        <taxon>Actinomycetes</taxon>
        <taxon>Micrococcales</taxon>
        <taxon>Intrasporangiaceae</taxon>
        <taxon>Terracoccus</taxon>
    </lineage>
</organism>
<dbReference type="Pfam" id="PF19291">
    <property type="entry name" value="TREH_N"/>
    <property type="match status" value="1"/>
</dbReference>
<evidence type="ECO:0000313" key="4">
    <source>
        <dbReference type="Proteomes" id="UP000278440"/>
    </source>
</evidence>
<dbReference type="PANTHER" id="PTHR31616:SF0">
    <property type="entry name" value="GLUCAN 1,4-ALPHA-GLUCOSIDASE"/>
    <property type="match status" value="1"/>
</dbReference>
<dbReference type="InterPro" id="IPR045582">
    <property type="entry name" value="Trehalase-like_N"/>
</dbReference>
<dbReference type="PANTHER" id="PTHR31616">
    <property type="entry name" value="TREHALASE"/>
    <property type="match status" value="1"/>
</dbReference>
<dbReference type="SUPFAM" id="SSF48208">
    <property type="entry name" value="Six-hairpin glycosidases"/>
    <property type="match status" value="1"/>
</dbReference>
<evidence type="ECO:0000313" key="3">
    <source>
        <dbReference type="EMBL" id="RKT79493.1"/>
    </source>
</evidence>
<dbReference type="GO" id="GO:0005975">
    <property type="term" value="P:carbohydrate metabolic process"/>
    <property type="evidence" value="ECO:0007669"/>
    <property type="project" value="InterPro"/>
</dbReference>
<dbReference type="Gene3D" id="1.50.10.10">
    <property type="match status" value="1"/>
</dbReference>
<sequence>MTDAPRSDRMPGTPAGARHPVARVAQDEIIWRGGESADVTVTERDADGYADLRTYATIGDGRTVGLVARDGRIDWLPLPSVDCPSPFAAVLDADEGGELSLAPVEPFTVRRRYVPGTNVLETTFTTATGVARVTDSLNTGVTGRLPWTELARRIDGVSGTVRLRGVISPGTGLRTVSPWVNETVHGRVLRVNGVIMAPRTLNDDGVEMHDDGVTAHFLTSTGSRHLLGLVATLGEPVFLPRPEDMDRAVDRTVEAWQRWSDAFEWDGPWADAVRRSTMLLKQLIHGPSGAVAAAATTSLPESLHGQANWDYRFTWVRDTAYSLTALFRFGEREETQAAISWMLRTIREHGIAPSVFYPLDGSAPDSDVTEHDSPGWRGVGPVVTGNRAGDQLQLGVYGDVFNIVALYVENGNILDEGTGRLLAEIADLAADAWRRADSGMWELTELRHYTTSKLGCWQALTHAAHLADIGQIPGSPERWRTEADRIRRWVDENAWDAEQGAYVWYPGTSELDASILLHAISGFDRGERMSSTLDALRRDLGSGPHLYRFSGADEHEGLFVACSYWMVSALALVGRDEEARALMDELQTAPNDVGVLAEMIEPESGAFLGNLPQALSHLALVNAAITVHTGVR</sequence>
<comment type="caution">
    <text evidence="3">The sequence shown here is derived from an EMBL/GenBank/DDBJ whole genome shotgun (WGS) entry which is preliminary data.</text>
</comment>
<dbReference type="Proteomes" id="UP000278440">
    <property type="component" value="Unassembled WGS sequence"/>
</dbReference>
<evidence type="ECO:0000259" key="1">
    <source>
        <dbReference type="Pfam" id="PF00723"/>
    </source>
</evidence>
<protein>
    <submittedName>
        <fullName evidence="3">GH15 family glucan-1,4-alpha-glucosidase</fullName>
    </submittedName>
</protein>
<proteinExistence type="predicted"/>
<dbReference type="EMBL" id="RBXT01000001">
    <property type="protein sequence ID" value="RKT79493.1"/>
    <property type="molecule type" value="Genomic_DNA"/>
</dbReference>
<dbReference type="InterPro" id="IPR011613">
    <property type="entry name" value="GH15-like"/>
</dbReference>
<dbReference type="InterPro" id="IPR012341">
    <property type="entry name" value="6hp_glycosidase-like_sf"/>
</dbReference>
<name>A0A495Y374_9MICO</name>
<feature type="domain" description="GH15-like" evidence="1">
    <location>
        <begin position="270"/>
        <end position="624"/>
    </location>
</feature>
<feature type="domain" description="Trehalase-like N-terminal" evidence="2">
    <location>
        <begin position="56"/>
        <end position="158"/>
    </location>
</feature>
<reference evidence="3 4" key="1">
    <citation type="submission" date="2018-10" db="EMBL/GenBank/DDBJ databases">
        <title>Sequencing the genomes of 1000 actinobacteria strains.</title>
        <authorList>
            <person name="Klenk H.-P."/>
        </authorList>
    </citation>
    <scope>NUCLEOTIDE SEQUENCE [LARGE SCALE GENOMIC DNA]</scope>
    <source>
        <strain evidence="3 4">DSM 44267</strain>
    </source>
</reference>